<gene>
    <name evidence="2" type="ORF">VA7868_01462</name>
</gene>
<organism evidence="2 3">
    <name type="scientific">Vibrio aerogenes CECT 7868</name>
    <dbReference type="NCBI Taxonomy" id="1216006"/>
    <lineage>
        <taxon>Bacteria</taxon>
        <taxon>Pseudomonadati</taxon>
        <taxon>Pseudomonadota</taxon>
        <taxon>Gammaproteobacteria</taxon>
        <taxon>Vibrionales</taxon>
        <taxon>Vibrionaceae</taxon>
        <taxon>Vibrio</taxon>
    </lineage>
</organism>
<dbReference type="Gene3D" id="1.10.3300.10">
    <property type="entry name" value="Jann2411-like domain"/>
    <property type="match status" value="1"/>
</dbReference>
<feature type="domain" description="Zinc finger CGNR" evidence="1">
    <location>
        <begin position="151"/>
        <end position="193"/>
    </location>
</feature>
<dbReference type="InterPro" id="IPR023286">
    <property type="entry name" value="ABATE_dom_sf"/>
</dbReference>
<sequence>MTDSPRFPVEVLMSGDHLALNFLNTKAMIDGSLIDYFHTDEDVLAWLRQQGINEDDTGTPCDEPGVLLQEARQLRQVIGKLVTEKKNDCLNDVSALQTFLLEGISWTGLVEQDSGDWSLIKHYGRQSPKQILAPISEAAAHLVAEVDFSKVKQCEHSDCILWFFDKTKSHRRRWCSMKLCGNRHKVAKFRQKQKL</sequence>
<dbReference type="Proteomes" id="UP000184608">
    <property type="component" value="Unassembled WGS sequence"/>
</dbReference>
<dbReference type="OrthoDB" id="9808437at2"/>
<evidence type="ECO:0000313" key="3">
    <source>
        <dbReference type="Proteomes" id="UP000184608"/>
    </source>
</evidence>
<dbReference type="STRING" id="1216006.VA7868_01462"/>
<keyword evidence="3" id="KW-1185">Reference proteome</keyword>
<dbReference type="PANTHER" id="PTHR35525">
    <property type="entry name" value="BLL6575 PROTEIN"/>
    <property type="match status" value="1"/>
</dbReference>
<dbReference type="EMBL" id="FQXZ01000014">
    <property type="protein sequence ID" value="SHI06421.1"/>
    <property type="molecule type" value="Genomic_DNA"/>
</dbReference>
<dbReference type="RefSeq" id="WP_073603253.1">
    <property type="nucleotide sequence ID" value="NZ_FQXZ01000014.1"/>
</dbReference>
<dbReference type="InterPro" id="IPR010852">
    <property type="entry name" value="ABATE"/>
</dbReference>
<dbReference type="Pfam" id="PF07336">
    <property type="entry name" value="ABATE"/>
    <property type="match status" value="1"/>
</dbReference>
<accession>A0A1M5Y2X6</accession>
<dbReference type="PANTHER" id="PTHR35525:SF3">
    <property type="entry name" value="BLL6575 PROTEIN"/>
    <property type="match status" value="1"/>
</dbReference>
<proteinExistence type="predicted"/>
<evidence type="ECO:0000259" key="1">
    <source>
        <dbReference type="Pfam" id="PF11706"/>
    </source>
</evidence>
<dbReference type="Pfam" id="PF11706">
    <property type="entry name" value="zf-CGNR"/>
    <property type="match status" value="1"/>
</dbReference>
<dbReference type="SUPFAM" id="SSF160904">
    <property type="entry name" value="Jann2411-like"/>
    <property type="match status" value="1"/>
</dbReference>
<evidence type="ECO:0000313" key="2">
    <source>
        <dbReference type="EMBL" id="SHI06421.1"/>
    </source>
</evidence>
<protein>
    <submittedName>
        <fullName evidence="2">CGNR zinc finger</fullName>
    </submittedName>
</protein>
<dbReference type="InterPro" id="IPR021005">
    <property type="entry name" value="Znf_CGNR"/>
</dbReference>
<name>A0A1M5Y2X6_9VIBR</name>
<dbReference type="AlphaFoldDB" id="A0A1M5Y2X6"/>
<reference evidence="2 3" key="1">
    <citation type="submission" date="2016-11" db="EMBL/GenBank/DDBJ databases">
        <authorList>
            <person name="Jaros S."/>
            <person name="Januszkiewicz K."/>
            <person name="Wedrychowicz H."/>
        </authorList>
    </citation>
    <scope>NUCLEOTIDE SEQUENCE [LARGE SCALE GENOMIC DNA]</scope>
    <source>
        <strain evidence="2 3">CECT 7868</strain>
    </source>
</reference>